<dbReference type="PROSITE" id="PS50977">
    <property type="entry name" value="HTH_TETR_2"/>
    <property type="match status" value="1"/>
</dbReference>
<comment type="caution">
    <text evidence="6">The sequence shown here is derived from an EMBL/GenBank/DDBJ whole genome shotgun (WGS) entry which is preliminary data.</text>
</comment>
<dbReference type="InterPro" id="IPR054156">
    <property type="entry name" value="YxaF_TetR_C"/>
</dbReference>
<dbReference type="Proteomes" id="UP001597114">
    <property type="component" value="Unassembled WGS sequence"/>
</dbReference>
<dbReference type="SUPFAM" id="SSF46689">
    <property type="entry name" value="Homeodomain-like"/>
    <property type="match status" value="1"/>
</dbReference>
<keyword evidence="1" id="KW-0805">Transcription regulation</keyword>
<proteinExistence type="predicted"/>
<evidence type="ECO:0000256" key="1">
    <source>
        <dbReference type="ARBA" id="ARBA00023015"/>
    </source>
</evidence>
<keyword evidence="2 4" id="KW-0238">DNA-binding</keyword>
<keyword evidence="3" id="KW-0804">Transcription</keyword>
<sequence length="221" mass="23383">MPTHDAAEEAPLRTHRGAVAREQIVRAAAHIVFSSGVVGTSIEQVLTASNASRSQLHRYFANKEAVIEAVIDFQVNPVLARQQSLLARVDSVSGLREWADAFVAMNRTRNGVGLCPIGALVGQLADQSSAARTKLEDAFRTWESYLAAALRRMQERGELDAAADITELGTGVMAALQGGLVLAHAGRSEQPVRTALALAVDRVALAAAPAGHVELRSGEGS</sequence>
<keyword evidence="7" id="KW-1185">Reference proteome</keyword>
<protein>
    <submittedName>
        <fullName evidence="6">TetR/AcrR family transcriptional regulator</fullName>
    </submittedName>
</protein>
<accession>A0ABW4FBN9</accession>
<evidence type="ECO:0000259" key="5">
    <source>
        <dbReference type="PROSITE" id="PS50977"/>
    </source>
</evidence>
<dbReference type="RefSeq" id="WP_344719232.1">
    <property type="nucleotide sequence ID" value="NZ_BAAAUS010000003.1"/>
</dbReference>
<feature type="domain" description="HTH tetR-type" evidence="5">
    <location>
        <begin position="18"/>
        <end position="78"/>
    </location>
</feature>
<evidence type="ECO:0000313" key="7">
    <source>
        <dbReference type="Proteomes" id="UP001597114"/>
    </source>
</evidence>
<dbReference type="EMBL" id="JBHUCO010000093">
    <property type="protein sequence ID" value="MFD1524606.1"/>
    <property type="molecule type" value="Genomic_DNA"/>
</dbReference>
<reference evidence="7" key="1">
    <citation type="journal article" date="2019" name="Int. J. Syst. Evol. Microbiol.">
        <title>The Global Catalogue of Microorganisms (GCM) 10K type strain sequencing project: providing services to taxonomists for standard genome sequencing and annotation.</title>
        <authorList>
            <consortium name="The Broad Institute Genomics Platform"/>
            <consortium name="The Broad Institute Genome Sequencing Center for Infectious Disease"/>
            <person name="Wu L."/>
            <person name="Ma J."/>
        </authorList>
    </citation>
    <scope>NUCLEOTIDE SEQUENCE [LARGE SCALE GENOMIC DNA]</scope>
    <source>
        <strain evidence="7">CCM 7043</strain>
    </source>
</reference>
<name>A0ABW4FBN9_9PSEU</name>
<feature type="DNA-binding region" description="H-T-H motif" evidence="4">
    <location>
        <begin position="41"/>
        <end position="60"/>
    </location>
</feature>
<dbReference type="InterPro" id="IPR009057">
    <property type="entry name" value="Homeodomain-like_sf"/>
</dbReference>
<dbReference type="PANTHER" id="PTHR47506:SF1">
    <property type="entry name" value="HTH-TYPE TRANSCRIPTIONAL REGULATOR YJDC"/>
    <property type="match status" value="1"/>
</dbReference>
<organism evidence="6 7">
    <name type="scientific">Pseudonocardia yunnanensis</name>
    <dbReference type="NCBI Taxonomy" id="58107"/>
    <lineage>
        <taxon>Bacteria</taxon>
        <taxon>Bacillati</taxon>
        <taxon>Actinomycetota</taxon>
        <taxon>Actinomycetes</taxon>
        <taxon>Pseudonocardiales</taxon>
        <taxon>Pseudonocardiaceae</taxon>
        <taxon>Pseudonocardia</taxon>
    </lineage>
</organism>
<dbReference type="Pfam" id="PF00440">
    <property type="entry name" value="TetR_N"/>
    <property type="match status" value="1"/>
</dbReference>
<dbReference type="InterPro" id="IPR036271">
    <property type="entry name" value="Tet_transcr_reg_TetR-rel_C_sf"/>
</dbReference>
<dbReference type="Gene3D" id="1.10.357.10">
    <property type="entry name" value="Tetracycline Repressor, domain 2"/>
    <property type="match status" value="1"/>
</dbReference>
<evidence type="ECO:0000256" key="2">
    <source>
        <dbReference type="ARBA" id="ARBA00023125"/>
    </source>
</evidence>
<evidence type="ECO:0000256" key="3">
    <source>
        <dbReference type="ARBA" id="ARBA00023163"/>
    </source>
</evidence>
<gene>
    <name evidence="6" type="ORF">ACFSJD_44485</name>
</gene>
<dbReference type="Pfam" id="PF21993">
    <property type="entry name" value="TetR_C_13_2"/>
    <property type="match status" value="1"/>
</dbReference>
<dbReference type="InterPro" id="IPR001647">
    <property type="entry name" value="HTH_TetR"/>
</dbReference>
<evidence type="ECO:0000256" key="4">
    <source>
        <dbReference type="PROSITE-ProRule" id="PRU00335"/>
    </source>
</evidence>
<dbReference type="SUPFAM" id="SSF48498">
    <property type="entry name" value="Tetracyclin repressor-like, C-terminal domain"/>
    <property type="match status" value="1"/>
</dbReference>
<evidence type="ECO:0000313" key="6">
    <source>
        <dbReference type="EMBL" id="MFD1524606.1"/>
    </source>
</evidence>
<dbReference type="PANTHER" id="PTHR47506">
    <property type="entry name" value="TRANSCRIPTIONAL REGULATORY PROTEIN"/>
    <property type="match status" value="1"/>
</dbReference>